<comment type="caution">
    <text evidence="5">The sequence shown here is derived from an EMBL/GenBank/DDBJ whole genome shotgun (WGS) entry which is preliminary data.</text>
</comment>
<keyword evidence="3" id="KW-0067">ATP-binding</keyword>
<reference evidence="5 6" key="1">
    <citation type="journal article" date="2016" name="Environ. Microbiol.">
        <title>Genomic resolution of a cold subsurface aquifer community provides metabolic insights for novel microbes adapted to high CO concentrations.</title>
        <authorList>
            <person name="Probst A.J."/>
            <person name="Castelle C.J."/>
            <person name="Singh A."/>
            <person name="Brown C.T."/>
            <person name="Anantharaman K."/>
            <person name="Sharon I."/>
            <person name="Hug L.A."/>
            <person name="Burstein D."/>
            <person name="Emerson J.B."/>
            <person name="Thomas B.C."/>
            <person name="Banfield J.F."/>
        </authorList>
    </citation>
    <scope>NUCLEOTIDE SEQUENCE [LARGE SCALE GENOMIC DNA]</scope>
    <source>
        <strain evidence="5">CG2_30_44_31</strain>
    </source>
</reference>
<evidence type="ECO:0000256" key="2">
    <source>
        <dbReference type="ARBA" id="ARBA00022741"/>
    </source>
</evidence>
<gene>
    <name evidence="5" type="ORF">AUK18_02380</name>
</gene>
<evidence type="ECO:0000313" key="6">
    <source>
        <dbReference type="Proteomes" id="UP000183605"/>
    </source>
</evidence>
<dbReference type="PANTHER" id="PTHR43204:SF1">
    <property type="entry name" value="ABC TRANSPORTER I FAMILY MEMBER 6, CHLOROPLASTIC"/>
    <property type="match status" value="1"/>
</dbReference>
<dbReference type="InterPro" id="IPR017871">
    <property type="entry name" value="ABC_transporter-like_CS"/>
</dbReference>
<protein>
    <submittedName>
        <fullName evidence="5">Fe-S cluster assembly ATPase SufC</fullName>
    </submittedName>
</protein>
<dbReference type="EMBL" id="MNXQ01000044">
    <property type="protein sequence ID" value="OIP03237.1"/>
    <property type="molecule type" value="Genomic_DNA"/>
</dbReference>
<dbReference type="InterPro" id="IPR027417">
    <property type="entry name" value="P-loop_NTPase"/>
</dbReference>
<dbReference type="InterPro" id="IPR010230">
    <property type="entry name" value="FeS-cluster_ATPase_SufC"/>
</dbReference>
<dbReference type="SMART" id="SM00382">
    <property type="entry name" value="AAA"/>
    <property type="match status" value="1"/>
</dbReference>
<evidence type="ECO:0000256" key="1">
    <source>
        <dbReference type="ARBA" id="ARBA00006216"/>
    </source>
</evidence>
<dbReference type="GO" id="GO:0005524">
    <property type="term" value="F:ATP binding"/>
    <property type="evidence" value="ECO:0007669"/>
    <property type="project" value="UniProtKB-KW"/>
</dbReference>
<evidence type="ECO:0000313" key="5">
    <source>
        <dbReference type="EMBL" id="OIP03237.1"/>
    </source>
</evidence>
<name>A0A1J5AVT9_9BACT</name>
<evidence type="ECO:0000256" key="3">
    <source>
        <dbReference type="ARBA" id="ARBA00022840"/>
    </source>
</evidence>
<dbReference type="GO" id="GO:0016887">
    <property type="term" value="F:ATP hydrolysis activity"/>
    <property type="evidence" value="ECO:0007669"/>
    <property type="project" value="InterPro"/>
</dbReference>
<dbReference type="NCBIfam" id="TIGR01978">
    <property type="entry name" value="sufC"/>
    <property type="match status" value="1"/>
</dbReference>
<dbReference type="SUPFAM" id="SSF52540">
    <property type="entry name" value="P-loop containing nucleoside triphosphate hydrolases"/>
    <property type="match status" value="1"/>
</dbReference>
<dbReference type="InterPro" id="IPR003439">
    <property type="entry name" value="ABC_transporter-like_ATP-bd"/>
</dbReference>
<dbReference type="InterPro" id="IPR003593">
    <property type="entry name" value="AAA+_ATPase"/>
</dbReference>
<dbReference type="PROSITE" id="PS50893">
    <property type="entry name" value="ABC_TRANSPORTER_2"/>
    <property type="match status" value="1"/>
</dbReference>
<dbReference type="PANTHER" id="PTHR43204">
    <property type="entry name" value="ABC TRANSPORTER I FAMILY MEMBER 6, CHLOROPLASTIC"/>
    <property type="match status" value="1"/>
</dbReference>
<proteinExistence type="inferred from homology"/>
<dbReference type="Gene3D" id="3.40.50.300">
    <property type="entry name" value="P-loop containing nucleotide triphosphate hydrolases"/>
    <property type="match status" value="1"/>
</dbReference>
<keyword evidence="2" id="KW-0547">Nucleotide-binding</keyword>
<feature type="domain" description="ABC transporter" evidence="4">
    <location>
        <begin position="3"/>
        <end position="239"/>
    </location>
</feature>
<evidence type="ECO:0000259" key="4">
    <source>
        <dbReference type="PROSITE" id="PS50893"/>
    </source>
</evidence>
<accession>A0A1J5AVT9</accession>
<dbReference type="Proteomes" id="UP000183605">
    <property type="component" value="Unassembled WGS sequence"/>
</dbReference>
<organism evidence="5 6">
    <name type="scientific">Candidatus Beckwithbacteria bacterium CG2_30_44_31</name>
    <dbReference type="NCBI Taxonomy" id="1805035"/>
    <lineage>
        <taxon>Bacteria</taxon>
        <taxon>Candidatus Beckwithiibacteriota</taxon>
    </lineage>
</organism>
<dbReference type="PROSITE" id="PS00211">
    <property type="entry name" value="ABC_TRANSPORTER_1"/>
    <property type="match status" value="1"/>
</dbReference>
<sequence length="239" mass="26333">MSLKIQNLEVKAQNELIIKGVSLEIKPGEIVALMGPNGSGKSSLANALAGNPIYPPVGGQASIDGKNLLNLKPNERAKLGLFLAWQNPPAVSGVSVESLLRMAVLNCRQRRCRTVCAFRQELNREAVKLKINKSWLNRGINVGFSGGEKKKLELLQLLLLKPKYAVLDEIDSGLDIDSLKLLAKINQPRLGILLITHYTRIFQYLKPNKVLVMKQGRIAASGGRELIKKIEKDGYGKFN</sequence>
<comment type="similarity">
    <text evidence="1">Belongs to the ABC transporter superfamily. Ycf16 family.</text>
</comment>
<dbReference type="AlphaFoldDB" id="A0A1J5AVT9"/>
<dbReference type="Pfam" id="PF00005">
    <property type="entry name" value="ABC_tran"/>
    <property type="match status" value="1"/>
</dbReference>